<name>G7LEE0_MEDTR</name>
<dbReference type="HOGENOM" id="CLU_3127399_0_0_1"/>
<evidence type="ECO:0000313" key="2">
    <source>
        <dbReference type="EnsemblPlants" id="AET01364"/>
    </source>
</evidence>
<reference evidence="1 3" key="1">
    <citation type="journal article" date="2011" name="Nature">
        <title>The Medicago genome provides insight into the evolution of rhizobial symbioses.</title>
        <authorList>
            <person name="Young N.D."/>
            <person name="Debelle F."/>
            <person name="Oldroyd G.E."/>
            <person name="Geurts R."/>
            <person name="Cannon S.B."/>
            <person name="Udvardi M.K."/>
            <person name="Benedito V.A."/>
            <person name="Mayer K.F."/>
            <person name="Gouzy J."/>
            <person name="Schoof H."/>
            <person name="Van de Peer Y."/>
            <person name="Proost S."/>
            <person name="Cook D.R."/>
            <person name="Meyers B.C."/>
            <person name="Spannagl M."/>
            <person name="Cheung F."/>
            <person name="De Mita S."/>
            <person name="Krishnakumar V."/>
            <person name="Gundlach H."/>
            <person name="Zhou S."/>
            <person name="Mudge J."/>
            <person name="Bharti A.K."/>
            <person name="Murray J.D."/>
            <person name="Naoumkina M.A."/>
            <person name="Rosen B."/>
            <person name="Silverstein K.A."/>
            <person name="Tang H."/>
            <person name="Rombauts S."/>
            <person name="Zhao P.X."/>
            <person name="Zhou P."/>
            <person name="Barbe V."/>
            <person name="Bardou P."/>
            <person name="Bechner M."/>
            <person name="Bellec A."/>
            <person name="Berger A."/>
            <person name="Berges H."/>
            <person name="Bidwell S."/>
            <person name="Bisseling T."/>
            <person name="Choisne N."/>
            <person name="Couloux A."/>
            <person name="Denny R."/>
            <person name="Deshpande S."/>
            <person name="Dai X."/>
            <person name="Doyle J.J."/>
            <person name="Dudez A.M."/>
            <person name="Farmer A.D."/>
            <person name="Fouteau S."/>
            <person name="Franken C."/>
            <person name="Gibelin C."/>
            <person name="Gish J."/>
            <person name="Goldstein S."/>
            <person name="Gonzalez A.J."/>
            <person name="Green P.J."/>
            <person name="Hallab A."/>
            <person name="Hartog M."/>
            <person name="Hua A."/>
            <person name="Humphray S.J."/>
            <person name="Jeong D.H."/>
            <person name="Jing Y."/>
            <person name="Jocker A."/>
            <person name="Kenton S.M."/>
            <person name="Kim D.J."/>
            <person name="Klee K."/>
            <person name="Lai H."/>
            <person name="Lang C."/>
            <person name="Lin S."/>
            <person name="Macmil S.L."/>
            <person name="Magdelenat G."/>
            <person name="Matthews L."/>
            <person name="McCorrison J."/>
            <person name="Monaghan E.L."/>
            <person name="Mun J.H."/>
            <person name="Najar F.Z."/>
            <person name="Nicholson C."/>
            <person name="Noirot C."/>
            <person name="O'Bleness M."/>
            <person name="Paule C.R."/>
            <person name="Poulain J."/>
            <person name="Prion F."/>
            <person name="Qin B."/>
            <person name="Qu C."/>
            <person name="Retzel E.F."/>
            <person name="Riddle C."/>
            <person name="Sallet E."/>
            <person name="Samain S."/>
            <person name="Samson N."/>
            <person name="Sanders I."/>
            <person name="Saurat O."/>
            <person name="Scarpelli C."/>
            <person name="Schiex T."/>
            <person name="Segurens B."/>
            <person name="Severin A.J."/>
            <person name="Sherrier D.J."/>
            <person name="Shi R."/>
            <person name="Sims S."/>
            <person name="Singer S.R."/>
            <person name="Sinharoy S."/>
            <person name="Sterck L."/>
            <person name="Viollet A."/>
            <person name="Wang B.B."/>
            <person name="Wang K."/>
            <person name="Wang M."/>
            <person name="Wang X."/>
            <person name="Warfsmann J."/>
            <person name="Weissenbach J."/>
            <person name="White D.D."/>
            <person name="White J.D."/>
            <person name="Wiley G.B."/>
            <person name="Wincker P."/>
            <person name="Xing Y."/>
            <person name="Yang L."/>
            <person name="Yao Z."/>
            <person name="Ying F."/>
            <person name="Zhai J."/>
            <person name="Zhou L."/>
            <person name="Zuber A."/>
            <person name="Denarie J."/>
            <person name="Dixon R.A."/>
            <person name="May G.D."/>
            <person name="Schwartz D.C."/>
            <person name="Rogers J."/>
            <person name="Quetier F."/>
            <person name="Town C.D."/>
            <person name="Roe B.A."/>
        </authorList>
    </citation>
    <scope>NUCLEOTIDE SEQUENCE [LARGE SCALE GENOMIC DNA]</scope>
    <source>
        <strain evidence="1">A17</strain>
        <strain evidence="2 3">cv. Jemalong A17</strain>
    </source>
</reference>
<proteinExistence type="predicted"/>
<reference evidence="2" key="3">
    <citation type="submission" date="2015-04" db="UniProtKB">
        <authorList>
            <consortium name="EnsemblPlants"/>
        </authorList>
    </citation>
    <scope>IDENTIFICATION</scope>
    <source>
        <strain evidence="2">cv. Jemalong A17</strain>
    </source>
</reference>
<keyword evidence="3" id="KW-1185">Reference proteome</keyword>
<protein>
    <submittedName>
        <fullName evidence="1 2">Uncharacterized protein</fullName>
    </submittedName>
</protein>
<dbReference type="Proteomes" id="UP000002051">
    <property type="component" value="Chromosome 8"/>
</dbReference>
<evidence type="ECO:0000313" key="3">
    <source>
        <dbReference type="Proteomes" id="UP000002051"/>
    </source>
</evidence>
<sequence>MNSALSPALFARIHVEFKQKAYSANENQRELRMREFTHICVKNRFYRCVT</sequence>
<dbReference type="PaxDb" id="3880-AET01364"/>
<dbReference type="EMBL" id="CM001224">
    <property type="protein sequence ID" value="AET01364.1"/>
    <property type="molecule type" value="Genomic_DNA"/>
</dbReference>
<accession>G7LEE0</accession>
<dbReference type="EnsemblPlants" id="AET01364">
    <property type="protein sequence ID" value="AET01364"/>
    <property type="gene ID" value="MTR_8g011630"/>
</dbReference>
<evidence type="ECO:0000313" key="1">
    <source>
        <dbReference type="EMBL" id="AET01364.1"/>
    </source>
</evidence>
<reference evidence="1 3" key="2">
    <citation type="journal article" date="2014" name="BMC Genomics">
        <title>An improved genome release (version Mt4.0) for the model legume Medicago truncatula.</title>
        <authorList>
            <person name="Tang H."/>
            <person name="Krishnakumar V."/>
            <person name="Bidwell S."/>
            <person name="Rosen B."/>
            <person name="Chan A."/>
            <person name="Zhou S."/>
            <person name="Gentzbittel L."/>
            <person name="Childs K.L."/>
            <person name="Yandell M."/>
            <person name="Gundlach H."/>
            <person name="Mayer K.F."/>
            <person name="Schwartz D.C."/>
            <person name="Town C.D."/>
        </authorList>
    </citation>
    <scope>GENOME REANNOTATION</scope>
    <source>
        <strain evidence="2 3">cv. Jemalong A17</strain>
    </source>
</reference>
<gene>
    <name evidence="1" type="ordered locus">MTR_8g011630</name>
</gene>
<dbReference type="AlphaFoldDB" id="G7LEE0"/>
<organism evidence="1 3">
    <name type="scientific">Medicago truncatula</name>
    <name type="common">Barrel medic</name>
    <name type="synonym">Medicago tribuloides</name>
    <dbReference type="NCBI Taxonomy" id="3880"/>
    <lineage>
        <taxon>Eukaryota</taxon>
        <taxon>Viridiplantae</taxon>
        <taxon>Streptophyta</taxon>
        <taxon>Embryophyta</taxon>
        <taxon>Tracheophyta</taxon>
        <taxon>Spermatophyta</taxon>
        <taxon>Magnoliopsida</taxon>
        <taxon>eudicotyledons</taxon>
        <taxon>Gunneridae</taxon>
        <taxon>Pentapetalae</taxon>
        <taxon>rosids</taxon>
        <taxon>fabids</taxon>
        <taxon>Fabales</taxon>
        <taxon>Fabaceae</taxon>
        <taxon>Papilionoideae</taxon>
        <taxon>50 kb inversion clade</taxon>
        <taxon>NPAAA clade</taxon>
        <taxon>Hologalegina</taxon>
        <taxon>IRL clade</taxon>
        <taxon>Trifolieae</taxon>
        <taxon>Medicago</taxon>
    </lineage>
</organism>